<proteinExistence type="predicted"/>
<dbReference type="Proteomes" id="UP000299102">
    <property type="component" value="Unassembled WGS sequence"/>
</dbReference>
<dbReference type="AlphaFoldDB" id="A0A4C1Y5R1"/>
<evidence type="ECO:0000313" key="2">
    <source>
        <dbReference type="Proteomes" id="UP000299102"/>
    </source>
</evidence>
<sequence length="96" mass="10555">MQRANKALMRSQITMVNHVGVNEPNGTAAPLSTRQRGRGDVHCWPFAVKVARIPAGSTLPSLLIQTRTYTPPDIYAPFGVSGLVPFSHCDRLKVER</sequence>
<gene>
    <name evidence="1" type="ORF">EVAR_49470_1</name>
</gene>
<name>A0A4C1Y5R1_EUMVA</name>
<comment type="caution">
    <text evidence="1">The sequence shown here is derived from an EMBL/GenBank/DDBJ whole genome shotgun (WGS) entry which is preliminary data.</text>
</comment>
<dbReference type="EMBL" id="BGZK01001055">
    <property type="protein sequence ID" value="GBP69889.1"/>
    <property type="molecule type" value="Genomic_DNA"/>
</dbReference>
<keyword evidence="2" id="KW-1185">Reference proteome</keyword>
<accession>A0A4C1Y5R1</accession>
<organism evidence="1 2">
    <name type="scientific">Eumeta variegata</name>
    <name type="common">Bagworm moth</name>
    <name type="synonym">Eumeta japonica</name>
    <dbReference type="NCBI Taxonomy" id="151549"/>
    <lineage>
        <taxon>Eukaryota</taxon>
        <taxon>Metazoa</taxon>
        <taxon>Ecdysozoa</taxon>
        <taxon>Arthropoda</taxon>
        <taxon>Hexapoda</taxon>
        <taxon>Insecta</taxon>
        <taxon>Pterygota</taxon>
        <taxon>Neoptera</taxon>
        <taxon>Endopterygota</taxon>
        <taxon>Lepidoptera</taxon>
        <taxon>Glossata</taxon>
        <taxon>Ditrysia</taxon>
        <taxon>Tineoidea</taxon>
        <taxon>Psychidae</taxon>
        <taxon>Oiketicinae</taxon>
        <taxon>Eumeta</taxon>
    </lineage>
</organism>
<evidence type="ECO:0000313" key="1">
    <source>
        <dbReference type="EMBL" id="GBP69889.1"/>
    </source>
</evidence>
<reference evidence="1 2" key="1">
    <citation type="journal article" date="2019" name="Commun. Biol.">
        <title>The bagworm genome reveals a unique fibroin gene that provides high tensile strength.</title>
        <authorList>
            <person name="Kono N."/>
            <person name="Nakamura H."/>
            <person name="Ohtoshi R."/>
            <person name="Tomita M."/>
            <person name="Numata K."/>
            <person name="Arakawa K."/>
        </authorList>
    </citation>
    <scope>NUCLEOTIDE SEQUENCE [LARGE SCALE GENOMIC DNA]</scope>
</reference>
<protein>
    <submittedName>
        <fullName evidence="1">Uncharacterized protein</fullName>
    </submittedName>
</protein>